<name>A0AAV4APT5_9GAST</name>
<organism evidence="1 2">
    <name type="scientific">Plakobranchus ocellatus</name>
    <dbReference type="NCBI Taxonomy" id="259542"/>
    <lineage>
        <taxon>Eukaryota</taxon>
        <taxon>Metazoa</taxon>
        <taxon>Spiralia</taxon>
        <taxon>Lophotrochozoa</taxon>
        <taxon>Mollusca</taxon>
        <taxon>Gastropoda</taxon>
        <taxon>Heterobranchia</taxon>
        <taxon>Euthyneura</taxon>
        <taxon>Panpulmonata</taxon>
        <taxon>Sacoglossa</taxon>
        <taxon>Placobranchoidea</taxon>
        <taxon>Plakobranchidae</taxon>
        <taxon>Plakobranchus</taxon>
    </lineage>
</organism>
<comment type="caution">
    <text evidence="1">The sequence shown here is derived from an EMBL/GenBank/DDBJ whole genome shotgun (WGS) entry which is preliminary data.</text>
</comment>
<sequence length="160" mass="17607">MAGWLIPVPPSILKHSTMLISGFRTQSVRRIAADLMTGRLIIVPPSTPSTLNNGVTAGHAGQTNNRRQETLLSHLRIAHTRNLRELDNGLTLPLLVAHNDMLSSESLVCSGKQARPKRVISGFHAFRLTRSQMAGVEPAIEKSLQISGRIRYPLLHQRPA</sequence>
<proteinExistence type="predicted"/>
<reference evidence="1 2" key="1">
    <citation type="journal article" date="2021" name="Elife">
        <title>Chloroplast acquisition without the gene transfer in kleptoplastic sea slugs, Plakobranchus ocellatus.</title>
        <authorList>
            <person name="Maeda T."/>
            <person name="Takahashi S."/>
            <person name="Yoshida T."/>
            <person name="Shimamura S."/>
            <person name="Takaki Y."/>
            <person name="Nagai Y."/>
            <person name="Toyoda A."/>
            <person name="Suzuki Y."/>
            <person name="Arimoto A."/>
            <person name="Ishii H."/>
            <person name="Satoh N."/>
            <person name="Nishiyama T."/>
            <person name="Hasebe M."/>
            <person name="Maruyama T."/>
            <person name="Minagawa J."/>
            <person name="Obokata J."/>
            <person name="Shigenobu S."/>
        </authorList>
    </citation>
    <scope>NUCLEOTIDE SEQUENCE [LARGE SCALE GENOMIC DNA]</scope>
</reference>
<dbReference type="AlphaFoldDB" id="A0AAV4APT5"/>
<protein>
    <submittedName>
        <fullName evidence="1">Uncharacterized protein</fullName>
    </submittedName>
</protein>
<accession>A0AAV4APT5</accession>
<evidence type="ECO:0000313" key="1">
    <source>
        <dbReference type="EMBL" id="GFO08922.1"/>
    </source>
</evidence>
<keyword evidence="2" id="KW-1185">Reference proteome</keyword>
<dbReference type="Proteomes" id="UP000735302">
    <property type="component" value="Unassembled WGS sequence"/>
</dbReference>
<dbReference type="EMBL" id="BLXT01004027">
    <property type="protein sequence ID" value="GFO08922.1"/>
    <property type="molecule type" value="Genomic_DNA"/>
</dbReference>
<gene>
    <name evidence="1" type="ORF">PoB_003542700</name>
</gene>
<evidence type="ECO:0000313" key="2">
    <source>
        <dbReference type="Proteomes" id="UP000735302"/>
    </source>
</evidence>